<evidence type="ECO:0000313" key="3">
    <source>
        <dbReference type="Proteomes" id="UP000735302"/>
    </source>
</evidence>
<gene>
    <name evidence="2" type="ORF">PoB_000311900</name>
</gene>
<reference evidence="2 3" key="1">
    <citation type="journal article" date="2021" name="Elife">
        <title>Chloroplast acquisition without the gene transfer in kleptoplastic sea slugs, Plakobranchus ocellatus.</title>
        <authorList>
            <person name="Maeda T."/>
            <person name="Takahashi S."/>
            <person name="Yoshida T."/>
            <person name="Shimamura S."/>
            <person name="Takaki Y."/>
            <person name="Nagai Y."/>
            <person name="Toyoda A."/>
            <person name="Suzuki Y."/>
            <person name="Arimoto A."/>
            <person name="Ishii H."/>
            <person name="Satoh N."/>
            <person name="Nishiyama T."/>
            <person name="Hasebe M."/>
            <person name="Maruyama T."/>
            <person name="Minagawa J."/>
            <person name="Obokata J."/>
            <person name="Shigenobu S."/>
        </authorList>
    </citation>
    <scope>NUCLEOTIDE SEQUENCE [LARGE SCALE GENOMIC DNA]</scope>
</reference>
<evidence type="ECO:0000256" key="1">
    <source>
        <dbReference type="SAM" id="MobiDB-lite"/>
    </source>
</evidence>
<protein>
    <submittedName>
        <fullName evidence="2">Uncharacterized protein</fullName>
    </submittedName>
</protein>
<dbReference type="Proteomes" id="UP000735302">
    <property type="component" value="Unassembled WGS sequence"/>
</dbReference>
<keyword evidence="3" id="KW-1185">Reference proteome</keyword>
<evidence type="ECO:0000313" key="2">
    <source>
        <dbReference type="EMBL" id="GFN76613.1"/>
    </source>
</evidence>
<dbReference type="EMBL" id="BLXT01000403">
    <property type="protein sequence ID" value="GFN76613.1"/>
    <property type="molecule type" value="Genomic_DNA"/>
</dbReference>
<dbReference type="AlphaFoldDB" id="A0AAV3Y3F3"/>
<organism evidence="2 3">
    <name type="scientific">Plakobranchus ocellatus</name>
    <dbReference type="NCBI Taxonomy" id="259542"/>
    <lineage>
        <taxon>Eukaryota</taxon>
        <taxon>Metazoa</taxon>
        <taxon>Spiralia</taxon>
        <taxon>Lophotrochozoa</taxon>
        <taxon>Mollusca</taxon>
        <taxon>Gastropoda</taxon>
        <taxon>Heterobranchia</taxon>
        <taxon>Euthyneura</taxon>
        <taxon>Panpulmonata</taxon>
        <taxon>Sacoglossa</taxon>
        <taxon>Placobranchoidea</taxon>
        <taxon>Plakobranchidae</taxon>
        <taxon>Plakobranchus</taxon>
    </lineage>
</organism>
<name>A0AAV3Y3F3_9GAST</name>
<comment type="caution">
    <text evidence="2">The sequence shown here is derived from an EMBL/GenBank/DDBJ whole genome shotgun (WGS) entry which is preliminary data.</text>
</comment>
<sequence length="92" mass="10705">MESDHHLIKSQVLVGIESTAEILQEHIREGLYLFLQYTYGRFRAMKHAVKQSLKSWPSKHLAVPQFVARQLRRGPAEADRSRPINSYLYHSS</sequence>
<feature type="region of interest" description="Disordered" evidence="1">
    <location>
        <begin position="73"/>
        <end position="92"/>
    </location>
</feature>
<proteinExistence type="predicted"/>
<accession>A0AAV3Y3F3</accession>